<evidence type="ECO:0000259" key="6">
    <source>
        <dbReference type="Pfam" id="PF02934"/>
    </source>
</evidence>
<dbReference type="STRING" id="56216.A0A1A6FTV7"/>
<gene>
    <name evidence="7" type="ORF">A6R68_11500</name>
</gene>
<dbReference type="EMBL" id="LZPO01117143">
    <property type="protein sequence ID" value="OBS57376.1"/>
    <property type="molecule type" value="Genomic_DNA"/>
</dbReference>
<keyword evidence="2" id="KW-0547">Nucleotide-binding</keyword>
<feature type="non-terminal residue" evidence="7">
    <location>
        <position position="1"/>
    </location>
</feature>
<dbReference type="InterPro" id="IPR017958">
    <property type="entry name" value="Gln-tRNA_amidoTrfase_suB_CS"/>
</dbReference>
<protein>
    <recommendedName>
        <fullName evidence="6">Aspartyl/Glutamyl-tRNA(Gln) amidotransferase subunit B/E catalytic domain-containing protein</fullName>
    </recommendedName>
</protein>
<dbReference type="Pfam" id="PF02934">
    <property type="entry name" value="GatB_N"/>
    <property type="match status" value="1"/>
</dbReference>
<dbReference type="InterPro" id="IPR017959">
    <property type="entry name" value="Asn/Gln-tRNA_amidoTrfase_suB/E"/>
</dbReference>
<dbReference type="GO" id="GO:0005524">
    <property type="term" value="F:ATP binding"/>
    <property type="evidence" value="ECO:0007669"/>
    <property type="project" value="UniProtKB-KW"/>
</dbReference>
<proteinExistence type="predicted"/>
<dbReference type="SUPFAM" id="SSF55931">
    <property type="entry name" value="Glutamine synthetase/guanido kinase"/>
    <property type="match status" value="1"/>
</dbReference>
<evidence type="ECO:0000313" key="8">
    <source>
        <dbReference type="Proteomes" id="UP000092124"/>
    </source>
</evidence>
<accession>A0A1A6FTV7</accession>
<keyword evidence="1" id="KW-0436">Ligase</keyword>
<dbReference type="PANTHER" id="PTHR11659">
    <property type="entry name" value="GLUTAMYL-TRNA GLN AMIDOTRANSFERASE SUBUNIT B MITOCHONDRIAL AND PROKARYOTIC PET112-RELATED"/>
    <property type="match status" value="1"/>
</dbReference>
<evidence type="ECO:0000256" key="4">
    <source>
        <dbReference type="ARBA" id="ARBA00022917"/>
    </source>
</evidence>
<dbReference type="InterPro" id="IPR014746">
    <property type="entry name" value="Gln_synth/guanido_kin_cat_dom"/>
</dbReference>
<dbReference type="InterPro" id="IPR006075">
    <property type="entry name" value="Asn/Gln-tRNA_Trfase_suB/E_cat"/>
</dbReference>
<comment type="catalytic activity">
    <reaction evidence="5">
        <text>L-glutamyl-tRNA(Gln) + L-glutamine + ATP + H2O = L-glutaminyl-tRNA(Gln) + L-glutamate + ADP + phosphate + H(+)</text>
        <dbReference type="Rhea" id="RHEA:17521"/>
        <dbReference type="Rhea" id="RHEA-COMP:9681"/>
        <dbReference type="Rhea" id="RHEA-COMP:9684"/>
        <dbReference type="ChEBI" id="CHEBI:15377"/>
        <dbReference type="ChEBI" id="CHEBI:15378"/>
        <dbReference type="ChEBI" id="CHEBI:29985"/>
        <dbReference type="ChEBI" id="CHEBI:30616"/>
        <dbReference type="ChEBI" id="CHEBI:43474"/>
        <dbReference type="ChEBI" id="CHEBI:58359"/>
        <dbReference type="ChEBI" id="CHEBI:78520"/>
        <dbReference type="ChEBI" id="CHEBI:78521"/>
        <dbReference type="ChEBI" id="CHEBI:456216"/>
    </reaction>
</comment>
<dbReference type="GO" id="GO:0005739">
    <property type="term" value="C:mitochondrion"/>
    <property type="evidence" value="ECO:0007669"/>
    <property type="project" value="TreeGrafter"/>
</dbReference>
<dbReference type="InterPro" id="IPR003789">
    <property type="entry name" value="Asn/Gln_tRNA_amidoTrase-B-like"/>
</dbReference>
<comment type="caution">
    <text evidence="7">The sequence shown here is derived from an EMBL/GenBank/DDBJ whole genome shotgun (WGS) entry which is preliminary data.</text>
</comment>
<sequence>VLNRRCVEAAVMTGLALNCHINKKSLFDRKHYFYADLPAGYQITQQRLPIAANGHLTYGTYIGKKWSQVTTKMVRIKQIQLEQDSGKSLHDDLRAQTLIDLNRAGVGLLEVVLEPDLCCGEEAAVAVRELQLILQALGTSQANMAEGQLRVDANISVHHPGEPLGVRTEVKNLNSFRFLAKAIDYEIQRQITELENGGEILNETRSFDYKLGFMPEPNLPPLVLYDATSLPSDADSQQVINIDQLRDMLPELPSATRARLVQQYGMLPEHSFTLLGSKVYFELPKVPYPVEETTAANNEVGLLEFFQNVIKETRAEPKKVTNWVLNTFLYYLKQQNLAVSERVQTSRSSVIRQAASQGSSENPKAPGY</sequence>
<dbReference type="SUPFAM" id="SSF89095">
    <property type="entry name" value="GatB/YqeY motif"/>
    <property type="match status" value="1"/>
</dbReference>
<name>A0A1A6FTV7_NEOLE</name>
<evidence type="ECO:0000313" key="7">
    <source>
        <dbReference type="EMBL" id="OBS57376.1"/>
    </source>
</evidence>
<dbReference type="GO" id="GO:0070681">
    <property type="term" value="P:glutaminyl-tRNAGln biosynthesis via transamidation"/>
    <property type="evidence" value="ECO:0007669"/>
    <property type="project" value="TreeGrafter"/>
</dbReference>
<reference evidence="7 8" key="1">
    <citation type="submission" date="2016-06" db="EMBL/GenBank/DDBJ databases">
        <title>The Draft Genome Sequence and Annotation of the Desert Woodrat Neotoma lepida.</title>
        <authorList>
            <person name="Campbell M."/>
            <person name="Oakeson K.F."/>
            <person name="Yandell M."/>
            <person name="Halpert J.R."/>
            <person name="Dearing D."/>
        </authorList>
    </citation>
    <scope>NUCLEOTIDE SEQUENCE [LARGE SCALE GENOMIC DNA]</scope>
    <source>
        <strain evidence="7">417</strain>
        <tissue evidence="7">Liver</tissue>
    </source>
</reference>
<dbReference type="GO" id="GO:0050567">
    <property type="term" value="F:glutaminyl-tRNA synthase (glutamine-hydrolyzing) activity"/>
    <property type="evidence" value="ECO:0007669"/>
    <property type="project" value="TreeGrafter"/>
</dbReference>
<keyword evidence="4" id="KW-0648">Protein biosynthesis</keyword>
<dbReference type="PROSITE" id="PS01234">
    <property type="entry name" value="GATB"/>
    <property type="match status" value="1"/>
</dbReference>
<dbReference type="GO" id="GO:0032543">
    <property type="term" value="P:mitochondrial translation"/>
    <property type="evidence" value="ECO:0007669"/>
    <property type="project" value="TreeGrafter"/>
</dbReference>
<feature type="domain" description="Aspartyl/Glutamyl-tRNA(Gln) amidotransferase subunit B/E catalytic" evidence="6">
    <location>
        <begin position="1"/>
        <end position="210"/>
    </location>
</feature>
<keyword evidence="8" id="KW-1185">Reference proteome</keyword>
<dbReference type="GO" id="GO:0030956">
    <property type="term" value="C:glutamyl-tRNA(Gln) amidotransferase complex"/>
    <property type="evidence" value="ECO:0007669"/>
    <property type="project" value="TreeGrafter"/>
</dbReference>
<dbReference type="AlphaFoldDB" id="A0A1A6FTV7"/>
<evidence type="ECO:0000256" key="3">
    <source>
        <dbReference type="ARBA" id="ARBA00022840"/>
    </source>
</evidence>
<evidence type="ECO:0000256" key="2">
    <source>
        <dbReference type="ARBA" id="ARBA00022741"/>
    </source>
</evidence>
<dbReference type="PANTHER" id="PTHR11659:SF0">
    <property type="entry name" value="GLUTAMYL-TRNA(GLN) AMIDOTRANSFERASE SUBUNIT B, MITOCHONDRIAL"/>
    <property type="match status" value="1"/>
</dbReference>
<keyword evidence="3" id="KW-0067">ATP-binding</keyword>
<evidence type="ECO:0000256" key="1">
    <source>
        <dbReference type="ARBA" id="ARBA00022598"/>
    </source>
</evidence>
<dbReference type="Proteomes" id="UP000092124">
    <property type="component" value="Unassembled WGS sequence"/>
</dbReference>
<evidence type="ECO:0000256" key="5">
    <source>
        <dbReference type="ARBA" id="ARBA00047913"/>
    </source>
</evidence>
<dbReference type="OrthoDB" id="1722066at2759"/>
<organism evidence="7 8">
    <name type="scientific">Neotoma lepida</name>
    <name type="common">Desert woodrat</name>
    <dbReference type="NCBI Taxonomy" id="56216"/>
    <lineage>
        <taxon>Eukaryota</taxon>
        <taxon>Metazoa</taxon>
        <taxon>Chordata</taxon>
        <taxon>Craniata</taxon>
        <taxon>Vertebrata</taxon>
        <taxon>Euteleostomi</taxon>
        <taxon>Mammalia</taxon>
        <taxon>Eutheria</taxon>
        <taxon>Euarchontoglires</taxon>
        <taxon>Glires</taxon>
        <taxon>Rodentia</taxon>
        <taxon>Myomorpha</taxon>
        <taxon>Muroidea</taxon>
        <taxon>Cricetidae</taxon>
        <taxon>Neotominae</taxon>
        <taxon>Neotoma</taxon>
    </lineage>
</organism>